<dbReference type="EMBL" id="LJUO01000189">
    <property type="protein sequence ID" value="KPK68011.1"/>
    <property type="molecule type" value="Genomic_DNA"/>
</dbReference>
<sequence length="162" mass="17823">MRLKCYMKSAIAKMPYDTYCLGLSEGKQCHAAGQLLSAALLSAQQGFRFAPAPHSPARNSGRAPVDPHALTLVPIRPDDRGSQPHGAISKAEMGYRIFDPPRDNAYVKGELCLKFCGWARGVVRTTQNRYRIVKNKHLTSGICYCCHTAGEGATTRMLILTR</sequence>
<comment type="caution">
    <text evidence="1">The sequence shown here is derived from an EMBL/GenBank/DDBJ whole genome shotgun (WGS) entry which is preliminary data.</text>
</comment>
<dbReference type="Proteomes" id="UP000051096">
    <property type="component" value="Unassembled WGS sequence"/>
</dbReference>
<accession>A0A0S8G7A2</accession>
<dbReference type="AlphaFoldDB" id="A0A0S8G7A2"/>
<name>A0A0S8G7A2_UNCW3</name>
<proteinExistence type="predicted"/>
<gene>
    <name evidence="1" type="ORF">AMJ87_12525</name>
</gene>
<evidence type="ECO:0000313" key="1">
    <source>
        <dbReference type="EMBL" id="KPK68011.1"/>
    </source>
</evidence>
<organism evidence="1 2">
    <name type="scientific">candidate division WOR_3 bacterium SM23_60</name>
    <dbReference type="NCBI Taxonomy" id="1703780"/>
    <lineage>
        <taxon>Bacteria</taxon>
        <taxon>Bacteria division WOR-3</taxon>
    </lineage>
</organism>
<protein>
    <submittedName>
        <fullName evidence="1">Uncharacterized protein</fullName>
    </submittedName>
</protein>
<reference evidence="1 2" key="1">
    <citation type="journal article" date="2015" name="Microbiome">
        <title>Genomic resolution of linkages in carbon, nitrogen, and sulfur cycling among widespread estuary sediment bacteria.</title>
        <authorList>
            <person name="Baker B.J."/>
            <person name="Lazar C.S."/>
            <person name="Teske A.P."/>
            <person name="Dick G.J."/>
        </authorList>
    </citation>
    <scope>NUCLEOTIDE SEQUENCE [LARGE SCALE GENOMIC DNA]</scope>
    <source>
        <strain evidence="1">SM23_60</strain>
    </source>
</reference>
<evidence type="ECO:0000313" key="2">
    <source>
        <dbReference type="Proteomes" id="UP000051096"/>
    </source>
</evidence>